<dbReference type="EMBL" id="SPOI01000067">
    <property type="protein sequence ID" value="TIB38252.1"/>
    <property type="molecule type" value="Genomic_DNA"/>
</dbReference>
<dbReference type="Gene3D" id="3.60.21.10">
    <property type="match status" value="1"/>
</dbReference>
<comment type="catalytic activity">
    <reaction evidence="1">
        <text>O-phospho-L-threonyl-[protein] + H2O = L-threonyl-[protein] + phosphate</text>
        <dbReference type="Rhea" id="RHEA:47004"/>
        <dbReference type="Rhea" id="RHEA-COMP:11060"/>
        <dbReference type="Rhea" id="RHEA-COMP:11605"/>
        <dbReference type="ChEBI" id="CHEBI:15377"/>
        <dbReference type="ChEBI" id="CHEBI:30013"/>
        <dbReference type="ChEBI" id="CHEBI:43474"/>
        <dbReference type="ChEBI" id="CHEBI:61977"/>
        <dbReference type="EC" id="3.1.3.16"/>
    </reaction>
</comment>
<evidence type="ECO:0000313" key="5">
    <source>
        <dbReference type="Proteomes" id="UP000310689"/>
    </source>
</evidence>
<proteinExistence type="predicted"/>
<dbReference type="Proteomes" id="UP000306954">
    <property type="component" value="Unassembled WGS sequence"/>
</dbReference>
<dbReference type="SUPFAM" id="SSF56300">
    <property type="entry name" value="Metallo-dependent phosphatases"/>
    <property type="match status" value="1"/>
</dbReference>
<comment type="caution">
    <text evidence="2">The sequence shown here is derived from an EMBL/GenBank/DDBJ whole genome shotgun (WGS) entry which is preliminary data.</text>
</comment>
<evidence type="ECO:0000256" key="1">
    <source>
        <dbReference type="ARBA" id="ARBA00048336"/>
    </source>
</evidence>
<dbReference type="AlphaFoldDB" id="A0A4T0HHQ5"/>
<organism evidence="2 4">
    <name type="scientific">Wallemia ichthyophaga</name>
    <dbReference type="NCBI Taxonomy" id="245174"/>
    <lineage>
        <taxon>Eukaryota</taxon>
        <taxon>Fungi</taxon>
        <taxon>Dikarya</taxon>
        <taxon>Basidiomycota</taxon>
        <taxon>Wallemiomycotina</taxon>
        <taxon>Wallemiomycetes</taxon>
        <taxon>Wallemiales</taxon>
        <taxon>Wallemiaceae</taxon>
        <taxon>Wallemia</taxon>
    </lineage>
</organism>
<evidence type="ECO:0000313" key="3">
    <source>
        <dbReference type="EMBL" id="TIB38252.1"/>
    </source>
</evidence>
<gene>
    <name evidence="3" type="ORF">E3P86_01731</name>
    <name evidence="2" type="ORF">E3P90_01660</name>
</gene>
<sequence>MWSDPDDVEHWSISPRGAGWLFGNKVTKEVATFHLDCDSLKRSKFMFPDNDLVTVWSAPNYCYRCGSSTFHNFCQFAYFDKGNVASVLKVKENEPVTENNFAIFDAGLFLLVPLSSVEYLHSGRSG</sequence>
<dbReference type="InterPro" id="IPR029052">
    <property type="entry name" value="Metallo-depent_PP-like"/>
</dbReference>
<dbReference type="GO" id="GO:0004722">
    <property type="term" value="F:protein serine/threonine phosphatase activity"/>
    <property type="evidence" value="ECO:0007669"/>
    <property type="project" value="UniProtKB-EC"/>
</dbReference>
<protein>
    <submittedName>
        <fullName evidence="2">Uncharacterized protein</fullName>
    </submittedName>
</protein>
<accession>A0A4T0HHQ5</accession>
<reference evidence="4 5" key="1">
    <citation type="submission" date="2019-03" db="EMBL/GenBank/DDBJ databases">
        <title>Sequencing 23 genomes of Wallemia ichthyophaga.</title>
        <authorList>
            <person name="Gostincar C."/>
        </authorList>
    </citation>
    <scope>NUCLEOTIDE SEQUENCE [LARGE SCALE GENOMIC DNA]</scope>
    <source>
        <strain evidence="3 5">EXF-6200</strain>
        <strain evidence="2 4">EXF-8621</strain>
    </source>
</reference>
<dbReference type="PANTHER" id="PTHR45619">
    <property type="entry name" value="SERINE/THREONINE-PROTEIN PHOSPHATASE PP2A-RELATED"/>
    <property type="match status" value="1"/>
</dbReference>
<dbReference type="Proteomes" id="UP000310689">
    <property type="component" value="Unassembled WGS sequence"/>
</dbReference>
<evidence type="ECO:0000313" key="4">
    <source>
        <dbReference type="Proteomes" id="UP000306954"/>
    </source>
</evidence>
<evidence type="ECO:0000313" key="2">
    <source>
        <dbReference type="EMBL" id="TIB13482.1"/>
    </source>
</evidence>
<name>A0A4T0HHQ5_WALIC</name>
<dbReference type="InterPro" id="IPR047129">
    <property type="entry name" value="PPA2-like"/>
</dbReference>
<dbReference type="EMBL" id="SPOF01000014">
    <property type="protein sequence ID" value="TIB13482.1"/>
    <property type="molecule type" value="Genomic_DNA"/>
</dbReference>